<gene>
    <name evidence="2" type="ORF">GCM10010517_81830</name>
</gene>
<evidence type="ECO:0000313" key="2">
    <source>
        <dbReference type="EMBL" id="GAA2915814.1"/>
    </source>
</evidence>
<dbReference type="Proteomes" id="UP001500831">
    <property type="component" value="Unassembled WGS sequence"/>
</dbReference>
<name>A0ABP6J033_9ACTN</name>
<organism evidence="2 3">
    <name type="scientific">Streptosporangium fragile</name>
    <dbReference type="NCBI Taxonomy" id="46186"/>
    <lineage>
        <taxon>Bacteria</taxon>
        <taxon>Bacillati</taxon>
        <taxon>Actinomycetota</taxon>
        <taxon>Actinomycetes</taxon>
        <taxon>Streptosporangiales</taxon>
        <taxon>Streptosporangiaceae</taxon>
        <taxon>Streptosporangium</taxon>
    </lineage>
</organism>
<dbReference type="EMBL" id="BAAAVI010000158">
    <property type="protein sequence ID" value="GAA2915814.1"/>
    <property type="molecule type" value="Genomic_DNA"/>
</dbReference>
<accession>A0ABP6J033</accession>
<evidence type="ECO:0000256" key="1">
    <source>
        <dbReference type="SAM" id="MobiDB-lite"/>
    </source>
</evidence>
<keyword evidence="3" id="KW-1185">Reference proteome</keyword>
<proteinExistence type="predicted"/>
<evidence type="ECO:0000313" key="3">
    <source>
        <dbReference type="Proteomes" id="UP001500831"/>
    </source>
</evidence>
<sequence length="82" mass="8846">MNRLSLKAWLSFRLTPKGQAPGISSRPRSITLHGLSSDPRPPPSGYAKSTPGHPRRTTMKPAAESARPAEGGEVMDKRLLGK</sequence>
<reference evidence="3" key="1">
    <citation type="journal article" date="2019" name="Int. J. Syst. Evol. Microbiol.">
        <title>The Global Catalogue of Microorganisms (GCM) 10K type strain sequencing project: providing services to taxonomists for standard genome sequencing and annotation.</title>
        <authorList>
            <consortium name="The Broad Institute Genomics Platform"/>
            <consortium name="The Broad Institute Genome Sequencing Center for Infectious Disease"/>
            <person name="Wu L."/>
            <person name="Ma J."/>
        </authorList>
    </citation>
    <scope>NUCLEOTIDE SEQUENCE [LARGE SCALE GENOMIC DNA]</scope>
    <source>
        <strain evidence="3">JCM 6242</strain>
    </source>
</reference>
<comment type="caution">
    <text evidence="2">The sequence shown here is derived from an EMBL/GenBank/DDBJ whole genome shotgun (WGS) entry which is preliminary data.</text>
</comment>
<feature type="region of interest" description="Disordered" evidence="1">
    <location>
        <begin position="16"/>
        <end position="82"/>
    </location>
</feature>
<protein>
    <submittedName>
        <fullName evidence="2">Uncharacterized protein</fullName>
    </submittedName>
</protein>